<proteinExistence type="predicted"/>
<gene>
    <name evidence="2" type="ORF">DK427_01725</name>
</gene>
<evidence type="ECO:0000256" key="1">
    <source>
        <dbReference type="SAM" id="MobiDB-lite"/>
    </source>
</evidence>
<sequence length="261" mass="26844">MGKQRTPQGQRPGRRTPARRGPAGLGGLATVAEARPTTVAEPVSAPEVPEQDAAPADAFANGGPEAVAPEVSERASDEIAQEEVVEAGPVSSDATETAYDEPAQEPAAGSEPEAVAAAEVPADEASADIVSEEPAAVAASEEVPAAMPVLPDPLLPATTLAAVADEIFGGPRTERPAPPRAVLHFAFAPVRIDVEGISAVVANYLHNESVAAFSYMRALSAARSPADMIRLNVTEMQRAADASLTCWSSIARHAARGVPLH</sequence>
<dbReference type="Proteomes" id="UP000246058">
    <property type="component" value="Chromosome"/>
</dbReference>
<protein>
    <recommendedName>
        <fullName evidence="4">Phasin domain-containing protein</fullName>
    </recommendedName>
</protein>
<reference evidence="2 3" key="1">
    <citation type="submission" date="2018-05" db="EMBL/GenBank/DDBJ databases">
        <title>Complete Genome Sequence of Methylobacterium sp. 17Sr1-43.</title>
        <authorList>
            <person name="Srinivasan S."/>
        </authorList>
    </citation>
    <scope>NUCLEOTIDE SEQUENCE [LARGE SCALE GENOMIC DNA]</scope>
    <source>
        <strain evidence="2 3">17Sr1-43</strain>
    </source>
</reference>
<evidence type="ECO:0008006" key="4">
    <source>
        <dbReference type="Google" id="ProtNLM"/>
    </source>
</evidence>
<dbReference type="KEGG" id="meti:DK427_01725"/>
<feature type="region of interest" description="Disordered" evidence="1">
    <location>
        <begin position="1"/>
        <end position="124"/>
    </location>
</feature>
<name>A0A2U8VMG6_9HYPH</name>
<organism evidence="2 3">
    <name type="scientific">Methylobacterium radiodurans</name>
    <dbReference type="NCBI Taxonomy" id="2202828"/>
    <lineage>
        <taxon>Bacteria</taxon>
        <taxon>Pseudomonadati</taxon>
        <taxon>Pseudomonadota</taxon>
        <taxon>Alphaproteobacteria</taxon>
        <taxon>Hyphomicrobiales</taxon>
        <taxon>Methylobacteriaceae</taxon>
        <taxon>Methylobacterium</taxon>
    </lineage>
</organism>
<dbReference type="EMBL" id="CP029551">
    <property type="protein sequence ID" value="AWN34611.1"/>
    <property type="molecule type" value="Genomic_DNA"/>
</dbReference>
<dbReference type="OrthoDB" id="8005968at2"/>
<feature type="compositionally biased region" description="Low complexity" evidence="1">
    <location>
        <begin position="1"/>
        <end position="11"/>
    </location>
</feature>
<accession>A0A2U8VMG6</accession>
<keyword evidence="3" id="KW-1185">Reference proteome</keyword>
<dbReference type="AlphaFoldDB" id="A0A2U8VMG6"/>
<evidence type="ECO:0000313" key="2">
    <source>
        <dbReference type="EMBL" id="AWN34611.1"/>
    </source>
</evidence>
<dbReference type="RefSeq" id="WP_109949750.1">
    <property type="nucleotide sequence ID" value="NZ_CP029551.1"/>
</dbReference>
<evidence type="ECO:0000313" key="3">
    <source>
        <dbReference type="Proteomes" id="UP000246058"/>
    </source>
</evidence>
<feature type="compositionally biased region" description="Low complexity" evidence="1">
    <location>
        <begin position="105"/>
        <end position="120"/>
    </location>
</feature>